<dbReference type="InterPro" id="IPR003347">
    <property type="entry name" value="JmjC_dom"/>
</dbReference>
<dbReference type="EMBL" id="JAHWGI010001166">
    <property type="protein sequence ID" value="KAK3924148.1"/>
    <property type="molecule type" value="Genomic_DNA"/>
</dbReference>
<gene>
    <name evidence="2" type="ORF">KUF71_012232</name>
</gene>
<dbReference type="AlphaFoldDB" id="A0AAE1HMX4"/>
<accession>A0AAE1HMX4</accession>
<dbReference type="Proteomes" id="UP001219518">
    <property type="component" value="Unassembled WGS sequence"/>
</dbReference>
<dbReference type="SUPFAM" id="SSF51197">
    <property type="entry name" value="Clavaminate synthase-like"/>
    <property type="match status" value="1"/>
</dbReference>
<dbReference type="GO" id="GO:0000785">
    <property type="term" value="C:chromatin"/>
    <property type="evidence" value="ECO:0007669"/>
    <property type="project" value="TreeGrafter"/>
</dbReference>
<evidence type="ECO:0000313" key="2">
    <source>
        <dbReference type="EMBL" id="KAK3924148.1"/>
    </source>
</evidence>
<dbReference type="GO" id="GO:0010468">
    <property type="term" value="P:regulation of gene expression"/>
    <property type="evidence" value="ECO:0007669"/>
    <property type="project" value="TreeGrafter"/>
</dbReference>
<reference evidence="2" key="2">
    <citation type="journal article" date="2023" name="BMC Genomics">
        <title>Pest status, molecular evolution, and epigenetic factors derived from the genome assembly of Frankliniella fusca, a thysanopteran phytovirus vector.</title>
        <authorList>
            <person name="Catto M.A."/>
            <person name="Labadie P.E."/>
            <person name="Jacobson A.L."/>
            <person name="Kennedy G.G."/>
            <person name="Srinivasan R."/>
            <person name="Hunt B.G."/>
        </authorList>
    </citation>
    <scope>NUCLEOTIDE SEQUENCE</scope>
    <source>
        <strain evidence="2">PL_HMW_Pooled</strain>
    </source>
</reference>
<proteinExistence type="predicted"/>
<reference evidence="2" key="1">
    <citation type="submission" date="2021-07" db="EMBL/GenBank/DDBJ databases">
        <authorList>
            <person name="Catto M.A."/>
            <person name="Jacobson A."/>
            <person name="Kennedy G."/>
            <person name="Labadie P."/>
            <person name="Hunt B.G."/>
            <person name="Srinivasan R."/>
        </authorList>
    </citation>
    <scope>NUCLEOTIDE SEQUENCE</scope>
    <source>
        <strain evidence="2">PL_HMW_Pooled</strain>
        <tissue evidence="2">Head</tissue>
    </source>
</reference>
<evidence type="ECO:0000313" key="3">
    <source>
        <dbReference type="Proteomes" id="UP001219518"/>
    </source>
</evidence>
<sequence length="221" mass="25447">MDRKYRLAHKEWLALCVQEPGDFMMTFPFALHSGANLGFNLAIAANFGDVEWLELGMESQVKLPLTNLLRQFRPDLLKKYLTSPCLLPPPGHPRSIMQLKLKPLEKNISTVTERLQQESCEVVTKRVKVSKMGRTLHCPGCEKTFVDNKINRLKEHVKKMHSNDEENLYRIIIAMYVKKPKTKLMFICKVCSKPLRGSSTHVKMHHLKEHPQVPYEGAEKA</sequence>
<dbReference type="PANTHER" id="PTHR10694:SF7">
    <property type="entry name" value="[HISTONE H3]-TRIMETHYL-L-LYSINE(9) DEMETHYLASE"/>
    <property type="match status" value="1"/>
</dbReference>
<dbReference type="GO" id="GO:0005634">
    <property type="term" value="C:nucleus"/>
    <property type="evidence" value="ECO:0007669"/>
    <property type="project" value="TreeGrafter"/>
</dbReference>
<dbReference type="Gene3D" id="3.30.160.60">
    <property type="entry name" value="Classic Zinc Finger"/>
    <property type="match status" value="1"/>
</dbReference>
<dbReference type="GO" id="GO:0032454">
    <property type="term" value="F:histone H3K9 demethylase activity"/>
    <property type="evidence" value="ECO:0007669"/>
    <property type="project" value="TreeGrafter"/>
</dbReference>
<dbReference type="Gene3D" id="2.60.120.650">
    <property type="entry name" value="Cupin"/>
    <property type="match status" value="1"/>
</dbReference>
<dbReference type="PROSITE" id="PS51184">
    <property type="entry name" value="JMJC"/>
    <property type="match status" value="1"/>
</dbReference>
<feature type="domain" description="JmjC" evidence="1">
    <location>
        <begin position="1"/>
        <end position="64"/>
    </location>
</feature>
<dbReference type="GO" id="GO:0051864">
    <property type="term" value="F:histone H3K36 demethylase activity"/>
    <property type="evidence" value="ECO:0007669"/>
    <property type="project" value="TreeGrafter"/>
</dbReference>
<name>A0AAE1HMX4_9NEOP</name>
<dbReference type="Pfam" id="PF02373">
    <property type="entry name" value="JmjC"/>
    <property type="match status" value="1"/>
</dbReference>
<keyword evidence="3" id="KW-1185">Reference proteome</keyword>
<organism evidence="2 3">
    <name type="scientific">Frankliniella fusca</name>
    <dbReference type="NCBI Taxonomy" id="407009"/>
    <lineage>
        <taxon>Eukaryota</taxon>
        <taxon>Metazoa</taxon>
        <taxon>Ecdysozoa</taxon>
        <taxon>Arthropoda</taxon>
        <taxon>Hexapoda</taxon>
        <taxon>Insecta</taxon>
        <taxon>Pterygota</taxon>
        <taxon>Neoptera</taxon>
        <taxon>Paraneoptera</taxon>
        <taxon>Thysanoptera</taxon>
        <taxon>Terebrantia</taxon>
        <taxon>Thripoidea</taxon>
        <taxon>Thripidae</taxon>
        <taxon>Frankliniella</taxon>
    </lineage>
</organism>
<dbReference type="PANTHER" id="PTHR10694">
    <property type="entry name" value="LYSINE-SPECIFIC DEMETHYLASE"/>
    <property type="match status" value="1"/>
</dbReference>
<comment type="caution">
    <text evidence="2">The sequence shown here is derived from an EMBL/GenBank/DDBJ whole genome shotgun (WGS) entry which is preliminary data.</text>
</comment>
<evidence type="ECO:0000259" key="1">
    <source>
        <dbReference type="PROSITE" id="PS51184"/>
    </source>
</evidence>
<protein>
    <submittedName>
        <fullName evidence="2">Lysine-specific demethylase 4</fullName>
    </submittedName>
</protein>